<keyword evidence="10" id="KW-0539">Nucleus</keyword>
<evidence type="ECO:0000256" key="3">
    <source>
        <dbReference type="ARBA" id="ARBA00022737"/>
    </source>
</evidence>
<dbReference type="GO" id="GO:0005634">
    <property type="term" value="C:nucleus"/>
    <property type="evidence" value="ECO:0007669"/>
    <property type="project" value="UniProtKB-SubCell"/>
</dbReference>
<keyword evidence="4 11" id="KW-0863">Zinc-finger</keyword>
<evidence type="ECO:0000256" key="4">
    <source>
        <dbReference type="ARBA" id="ARBA00022771"/>
    </source>
</evidence>
<feature type="region of interest" description="Disordered" evidence="12">
    <location>
        <begin position="964"/>
        <end position="1004"/>
    </location>
</feature>
<accession>A0A182VRZ7</accession>
<dbReference type="GO" id="GO:0045944">
    <property type="term" value="P:positive regulation of transcription by RNA polymerase II"/>
    <property type="evidence" value="ECO:0007669"/>
    <property type="project" value="TreeGrafter"/>
</dbReference>
<dbReference type="PANTHER" id="PTHR10071:SF337">
    <property type="entry name" value="GATA-BINDING FACTOR A"/>
    <property type="match status" value="1"/>
</dbReference>
<reference evidence="15" key="2">
    <citation type="submission" date="2020-05" db="UniProtKB">
        <authorList>
            <consortium name="EnsemblMetazoa"/>
        </authorList>
    </citation>
    <scope>IDENTIFICATION</scope>
    <source>
        <strain evidence="15">MINIMUS1</strain>
    </source>
</reference>
<evidence type="ECO:0000256" key="11">
    <source>
        <dbReference type="PROSITE-ProRule" id="PRU00094"/>
    </source>
</evidence>
<feature type="compositionally biased region" description="Basic and acidic residues" evidence="12">
    <location>
        <begin position="1"/>
        <end position="28"/>
    </location>
</feature>
<dbReference type="GO" id="GO:0000978">
    <property type="term" value="F:RNA polymerase II cis-regulatory region sequence-specific DNA binding"/>
    <property type="evidence" value="ECO:0007669"/>
    <property type="project" value="TreeGrafter"/>
</dbReference>
<evidence type="ECO:0000313" key="16">
    <source>
        <dbReference type="Proteomes" id="UP000075920"/>
    </source>
</evidence>
<dbReference type="PRINTS" id="PR00619">
    <property type="entry name" value="GATAZNFINGER"/>
</dbReference>
<keyword evidence="13" id="KW-0472">Membrane</keyword>
<sequence length="1188" mass="128697">MKFESSLRYSVRADIREDTKPRAQDSHPFKSLVDEPSCGTIVGAYKSPVVVSPQASTQHHQEQHHQQSIDNGSKQTESRSHPTDSDPDTSLGRSTSERGSPAAPLVLSRVESDRAREVGDRETGESDINRTAHEPETGTPPSSNTPSVITSCSKVLLGSEPVKVTSYGSDPHQDGSPGSSSPPRFSTLQTVNSGVGAGYAPYQHHWPCDLSYKPVEHRPNSPPSEPSSGELTRHQPTPPRAVYIDDPEAGVSPSPSGHLTVVSHLNQLVCPNDPSLISGMRGSLLSMYPPYASPLGSGPHHHDHLDEATVLQHHVQAQDAHLRGDDEMSAIHHHLHQHHQQQQQQHHHSQHHHHHHEVIAPQHSIDDMIADTLKDEQCGIVDSYLTPALVSDHHHHHHLADSPTHHHVPQQHHHQQLSQHHLQHGMHETKEYASIYHNNNDKSVINYNHAATVVAHHQQQSEHHQQQQQQQQHNHTHTNSGGESRSPEYSHAHDEYDGGLQSFTQLINVPRASDTASAMYHRHPMSAESAAAVAASASSNGGHTPTTTTSSPGPSEHLSHLGGSGSSAAGAVLLHSVGNGGQESGSGAGTDGSLSLYETLQSGVLSGGPSYGRCSFSNMQYFNGSSADHLWSSGVSGMESEYMKGALPGFQRIVSGTNTSRANPYSAVSTSYPQQNDTWSQHYDSSSIAYSVATSSTTPATTNRRAAVATTTTAHFPAAASLTALGLDADLFTEGRECVNCGAIQTPLWRRDGTGHYLCNACGLYHKMNGMNRPLVKQPRRLVKDPVNQSFLTYSLTLLPFFSFVFAHFVLIFIILFPFSVAAEQGGDLYKNNYTFNNLTTRTTEEKQSRRMSSARRVGLQCSNCNTTNTSLWRRNQIGEPVCNACGLYYKLHNVNRPLAMKKDNIQSRKRKPKGSKNSDGSKGNASNASNNRQNNSSSSSISETPKKQDGIKLMNIGESSTYEKLIPSSPSSEGSNQSPSHHNHMSPICYTQQVPSPITSTPSSGAIVNNVKYNQQTKSGNPFILPSPTPMNMFVGSPTGGVAGQHHHHQSSTGPLSPVGYSMSGVGGGHGNNNNGSKYHQSPPQSPEDMLYYDMLPADVNGSVDQHSLGTIVKMEPLGGSHYAGYQQALHHEGIVGSLGHNQHGASAAHSRSPSVADDESEQAHGQQDIIESKHNINRPTVVSMSR</sequence>
<proteinExistence type="predicted"/>
<dbReference type="SUPFAM" id="SSF57716">
    <property type="entry name" value="Glucocorticoid receptor-like (DNA-binding domain)"/>
    <property type="match status" value="2"/>
</dbReference>
<feature type="compositionally biased region" description="Low complexity" evidence="12">
    <location>
        <begin position="168"/>
        <end position="183"/>
    </location>
</feature>
<evidence type="ECO:0000256" key="9">
    <source>
        <dbReference type="ARBA" id="ARBA00023163"/>
    </source>
</evidence>
<feature type="region of interest" description="Disordered" evidence="12">
    <location>
        <begin position="163"/>
        <end position="191"/>
    </location>
</feature>
<dbReference type="PROSITE" id="PS00344">
    <property type="entry name" value="GATA_ZN_FINGER_1"/>
    <property type="match status" value="2"/>
</dbReference>
<keyword evidence="13" id="KW-0812">Transmembrane</keyword>
<feature type="domain" description="GATA-type" evidence="14">
    <location>
        <begin position="856"/>
        <end position="909"/>
    </location>
</feature>
<evidence type="ECO:0000259" key="14">
    <source>
        <dbReference type="PROSITE" id="PS50114"/>
    </source>
</evidence>
<dbReference type="InterPro" id="IPR000679">
    <property type="entry name" value="Znf_GATA"/>
</dbReference>
<keyword evidence="7" id="KW-0238">DNA-binding</keyword>
<feature type="region of interest" description="Disordered" evidence="12">
    <location>
        <begin position="213"/>
        <end position="255"/>
    </location>
</feature>
<evidence type="ECO:0000256" key="1">
    <source>
        <dbReference type="ARBA" id="ARBA00004123"/>
    </source>
</evidence>
<feature type="compositionally biased region" description="Polar residues" evidence="12">
    <location>
        <begin position="1141"/>
        <end position="1155"/>
    </location>
</feature>
<feature type="region of interest" description="Disordered" evidence="12">
    <location>
        <begin position="454"/>
        <end position="496"/>
    </location>
</feature>
<evidence type="ECO:0000256" key="5">
    <source>
        <dbReference type="ARBA" id="ARBA00022833"/>
    </source>
</evidence>
<dbReference type="FunFam" id="3.30.50.10:FF:000032">
    <property type="entry name" value="Transcription factor GATA-3"/>
    <property type="match status" value="1"/>
</dbReference>
<dbReference type="VEuPathDB" id="VectorBase:AMIN000838"/>
<dbReference type="SMART" id="SM00401">
    <property type="entry name" value="ZnF_GATA"/>
    <property type="match status" value="2"/>
</dbReference>
<feature type="compositionally biased region" description="Basic residues" evidence="12">
    <location>
        <begin position="335"/>
        <end position="356"/>
    </location>
</feature>
<evidence type="ECO:0000256" key="6">
    <source>
        <dbReference type="ARBA" id="ARBA00023015"/>
    </source>
</evidence>
<evidence type="ECO:0000256" key="2">
    <source>
        <dbReference type="ARBA" id="ARBA00022723"/>
    </source>
</evidence>
<feature type="transmembrane region" description="Helical" evidence="13">
    <location>
        <begin position="791"/>
        <end position="817"/>
    </location>
</feature>
<feature type="compositionally biased region" description="Low complexity" evidence="12">
    <location>
        <begin position="916"/>
        <end position="943"/>
    </location>
</feature>
<feature type="region of interest" description="Disordered" evidence="12">
    <location>
        <begin position="1"/>
        <end position="37"/>
    </location>
</feature>
<organism evidence="15 16">
    <name type="scientific">Anopheles minimus</name>
    <dbReference type="NCBI Taxonomy" id="112268"/>
    <lineage>
        <taxon>Eukaryota</taxon>
        <taxon>Metazoa</taxon>
        <taxon>Ecdysozoa</taxon>
        <taxon>Arthropoda</taxon>
        <taxon>Hexapoda</taxon>
        <taxon>Insecta</taxon>
        <taxon>Pterygota</taxon>
        <taxon>Neoptera</taxon>
        <taxon>Endopterygota</taxon>
        <taxon>Diptera</taxon>
        <taxon>Nematocera</taxon>
        <taxon>Culicoidea</taxon>
        <taxon>Culicidae</taxon>
        <taxon>Anophelinae</taxon>
        <taxon>Anopheles</taxon>
    </lineage>
</organism>
<keyword evidence="2" id="KW-0479">Metal-binding</keyword>
<feature type="region of interest" description="Disordered" evidence="12">
    <location>
        <begin position="1138"/>
        <end position="1188"/>
    </location>
</feature>
<keyword evidence="9" id="KW-0804">Transcription</keyword>
<keyword evidence="6" id="KW-0805">Transcription regulation</keyword>
<dbReference type="InterPro" id="IPR039355">
    <property type="entry name" value="Transcription_factor_GATA"/>
</dbReference>
<keyword evidence="8" id="KW-0010">Activator</keyword>
<feature type="compositionally biased region" description="Basic and acidic residues" evidence="12">
    <location>
        <begin position="485"/>
        <end position="496"/>
    </location>
</feature>
<keyword evidence="13" id="KW-1133">Transmembrane helix</keyword>
<feature type="compositionally biased region" description="Low complexity" evidence="12">
    <location>
        <begin position="466"/>
        <end position="480"/>
    </location>
</feature>
<feature type="region of interest" description="Disordered" evidence="12">
    <location>
        <begin position="335"/>
        <end position="357"/>
    </location>
</feature>
<keyword evidence="3" id="KW-0677">Repeat</keyword>
<reference evidence="16" key="1">
    <citation type="submission" date="2013-03" db="EMBL/GenBank/DDBJ databases">
        <title>The Genome Sequence of Anopheles minimus MINIMUS1.</title>
        <authorList>
            <consortium name="The Broad Institute Genomics Platform"/>
            <person name="Neafsey D.E."/>
            <person name="Walton C."/>
            <person name="Walker B."/>
            <person name="Young S.K."/>
            <person name="Zeng Q."/>
            <person name="Gargeya S."/>
            <person name="Fitzgerald M."/>
            <person name="Haas B."/>
            <person name="Abouelleil A."/>
            <person name="Allen A.W."/>
            <person name="Alvarado L."/>
            <person name="Arachchi H.M."/>
            <person name="Berlin A.M."/>
            <person name="Chapman S.B."/>
            <person name="Gainer-Dewar J."/>
            <person name="Goldberg J."/>
            <person name="Griggs A."/>
            <person name="Gujja S."/>
            <person name="Hansen M."/>
            <person name="Howarth C."/>
            <person name="Imamovic A."/>
            <person name="Ireland A."/>
            <person name="Larimer J."/>
            <person name="McCowan C."/>
            <person name="Murphy C."/>
            <person name="Pearson M."/>
            <person name="Poon T.W."/>
            <person name="Priest M."/>
            <person name="Roberts A."/>
            <person name="Saif S."/>
            <person name="Shea T."/>
            <person name="Sisk P."/>
            <person name="Sykes S."/>
            <person name="Wortman J."/>
            <person name="Nusbaum C."/>
            <person name="Birren B."/>
        </authorList>
    </citation>
    <scope>NUCLEOTIDE SEQUENCE [LARGE SCALE GENOMIC DNA]</scope>
    <source>
        <strain evidence="16">MINIMUS1</strain>
    </source>
</reference>
<dbReference type="GO" id="GO:0000981">
    <property type="term" value="F:DNA-binding transcription factor activity, RNA polymerase II-specific"/>
    <property type="evidence" value="ECO:0007669"/>
    <property type="project" value="TreeGrafter"/>
</dbReference>
<protein>
    <recommendedName>
        <fullName evidence="14">GATA-type domain-containing protein</fullName>
    </recommendedName>
</protein>
<feature type="compositionally biased region" description="Polar residues" evidence="12">
    <location>
        <begin position="990"/>
        <end position="1004"/>
    </location>
</feature>
<dbReference type="GO" id="GO:0008270">
    <property type="term" value="F:zinc ion binding"/>
    <property type="evidence" value="ECO:0007669"/>
    <property type="project" value="UniProtKB-KW"/>
</dbReference>
<feature type="compositionally biased region" description="Basic and acidic residues" evidence="12">
    <location>
        <begin position="110"/>
        <end position="136"/>
    </location>
</feature>
<dbReference type="InterPro" id="IPR013088">
    <property type="entry name" value="Znf_NHR/GATA"/>
</dbReference>
<feature type="compositionally biased region" description="Low complexity" evidence="12">
    <location>
        <begin position="968"/>
        <end position="981"/>
    </location>
</feature>
<keyword evidence="16" id="KW-1185">Reference proteome</keyword>
<name>A0A182VRZ7_9DIPT</name>
<dbReference type="PROSITE" id="PS50114">
    <property type="entry name" value="GATA_ZN_FINGER_2"/>
    <property type="match status" value="2"/>
</dbReference>
<dbReference type="Pfam" id="PF00320">
    <property type="entry name" value="GATA"/>
    <property type="match status" value="2"/>
</dbReference>
<feature type="region of interest" description="Disordered" evidence="12">
    <location>
        <begin position="392"/>
        <end position="424"/>
    </location>
</feature>
<evidence type="ECO:0000256" key="8">
    <source>
        <dbReference type="ARBA" id="ARBA00023159"/>
    </source>
</evidence>
<dbReference type="Proteomes" id="UP000075920">
    <property type="component" value="Unassembled WGS sequence"/>
</dbReference>
<feature type="compositionally biased region" description="Polar residues" evidence="12">
    <location>
        <begin position="139"/>
        <end position="149"/>
    </location>
</feature>
<dbReference type="GO" id="GO:0000122">
    <property type="term" value="P:negative regulation of transcription by RNA polymerase II"/>
    <property type="evidence" value="ECO:0007669"/>
    <property type="project" value="TreeGrafter"/>
</dbReference>
<evidence type="ECO:0000256" key="13">
    <source>
        <dbReference type="SAM" id="Phobius"/>
    </source>
</evidence>
<dbReference type="EnsemblMetazoa" id="AMIN000838-RA">
    <property type="protein sequence ID" value="AMIN000838-PA"/>
    <property type="gene ID" value="AMIN000838"/>
</dbReference>
<feature type="region of interest" description="Disordered" evidence="12">
    <location>
        <begin position="900"/>
        <end position="951"/>
    </location>
</feature>
<evidence type="ECO:0000256" key="12">
    <source>
        <dbReference type="SAM" id="MobiDB-lite"/>
    </source>
</evidence>
<evidence type="ECO:0000256" key="7">
    <source>
        <dbReference type="ARBA" id="ARBA00023125"/>
    </source>
</evidence>
<comment type="subcellular location">
    <subcellularLocation>
        <location evidence="1">Nucleus</location>
    </subcellularLocation>
</comment>
<feature type="compositionally biased region" description="Basic residues" evidence="12">
    <location>
        <begin position="405"/>
        <end position="415"/>
    </location>
</feature>
<dbReference type="FunFam" id="3.30.50.10:FF:000001">
    <property type="entry name" value="GATA transcription factor (GATAd)"/>
    <property type="match status" value="1"/>
</dbReference>
<evidence type="ECO:0000313" key="15">
    <source>
        <dbReference type="EnsemblMetazoa" id="AMIN000838-PA"/>
    </source>
</evidence>
<dbReference type="AlphaFoldDB" id="A0A182VRZ7"/>
<keyword evidence="5" id="KW-0862">Zinc</keyword>
<dbReference type="GO" id="GO:0045165">
    <property type="term" value="P:cell fate commitment"/>
    <property type="evidence" value="ECO:0007669"/>
    <property type="project" value="TreeGrafter"/>
</dbReference>
<dbReference type="STRING" id="112268.A0A182VRZ7"/>
<dbReference type="CDD" id="cd00202">
    <property type="entry name" value="ZnF_GATA"/>
    <property type="match status" value="2"/>
</dbReference>
<feature type="region of interest" description="Disordered" evidence="12">
    <location>
        <begin position="529"/>
        <end position="566"/>
    </location>
</feature>
<feature type="compositionally biased region" description="Polar residues" evidence="12">
    <location>
        <begin position="1179"/>
        <end position="1188"/>
    </location>
</feature>
<evidence type="ECO:0000256" key="10">
    <source>
        <dbReference type="ARBA" id="ARBA00023242"/>
    </source>
</evidence>
<feature type="region of interest" description="Disordered" evidence="12">
    <location>
        <begin position="49"/>
        <end position="149"/>
    </location>
</feature>
<feature type="domain" description="GATA-type" evidence="14">
    <location>
        <begin position="732"/>
        <end position="786"/>
    </location>
</feature>
<dbReference type="PANTHER" id="PTHR10071">
    <property type="entry name" value="TRANSCRIPTION FACTOR GATA FAMILY MEMBER"/>
    <property type="match status" value="1"/>
</dbReference>
<feature type="compositionally biased region" description="Low complexity" evidence="12">
    <location>
        <begin position="529"/>
        <end position="555"/>
    </location>
</feature>
<dbReference type="Gene3D" id="3.30.50.10">
    <property type="entry name" value="Erythroid Transcription Factor GATA-1, subunit A"/>
    <property type="match status" value="2"/>
</dbReference>